<dbReference type="EMBL" id="QJKJ01004007">
    <property type="protein sequence ID" value="RDX95957.1"/>
    <property type="molecule type" value="Genomic_DNA"/>
</dbReference>
<dbReference type="PANTHER" id="PTHR34222">
    <property type="entry name" value="GAG_PRE-INTEGRS DOMAIN-CONTAINING PROTEIN"/>
    <property type="match status" value="1"/>
</dbReference>
<comment type="caution">
    <text evidence="1">The sequence shown here is derived from an EMBL/GenBank/DDBJ whole genome shotgun (WGS) entry which is preliminary data.</text>
</comment>
<feature type="non-terminal residue" evidence="1">
    <location>
        <position position="1"/>
    </location>
</feature>
<name>A0A371GZI5_MUCPR</name>
<accession>A0A371GZI5</accession>
<keyword evidence="2" id="KW-1185">Reference proteome</keyword>
<gene>
    <name evidence="1" type="ORF">CR513_21447</name>
</gene>
<proteinExistence type="predicted"/>
<dbReference type="Proteomes" id="UP000257109">
    <property type="component" value="Unassembled WGS sequence"/>
</dbReference>
<reference evidence="1" key="1">
    <citation type="submission" date="2018-05" db="EMBL/GenBank/DDBJ databases">
        <title>Draft genome of Mucuna pruriens seed.</title>
        <authorList>
            <person name="Nnadi N.E."/>
            <person name="Vos R."/>
            <person name="Hasami M.H."/>
            <person name="Devisetty U.K."/>
            <person name="Aguiy J.C."/>
        </authorList>
    </citation>
    <scope>NUCLEOTIDE SEQUENCE [LARGE SCALE GENOMIC DNA]</scope>
    <source>
        <strain evidence="1">JCA_2017</strain>
    </source>
</reference>
<sequence length="221" mass="25333">MKFYDSENKPELYVLFLCSTTACYDIESQIFNSRQGILSVIEYYCTLNGLWIKGRIFKFLHGLNSKYDPIQVQILGKEKLPSLFEVFFIVRNEETQQSVMLDKGCSNTRSAMVIGKCFTKRLTSKGKPFTKSSHGEYCTIPTTRFMERRKFLNELVEIKPNLDLNILLPRNLTRMFKPFSKEEMDHLRALTNSTSKSLGSCGLTVKSKSSFNISSSVPQSI</sequence>
<protein>
    <submittedName>
        <fullName evidence="1">Uncharacterized protein</fullName>
    </submittedName>
</protein>
<dbReference type="PROSITE" id="PS51257">
    <property type="entry name" value="PROKAR_LIPOPROTEIN"/>
    <property type="match status" value="1"/>
</dbReference>
<dbReference type="PANTHER" id="PTHR34222:SF37">
    <property type="entry name" value="RETROTRANSPOSON GAG DOMAIN-CONTAINING PROTEIN"/>
    <property type="match status" value="1"/>
</dbReference>
<evidence type="ECO:0000313" key="1">
    <source>
        <dbReference type="EMBL" id="RDX95957.1"/>
    </source>
</evidence>
<organism evidence="1 2">
    <name type="scientific">Mucuna pruriens</name>
    <name type="common">Velvet bean</name>
    <name type="synonym">Dolichos pruriens</name>
    <dbReference type="NCBI Taxonomy" id="157652"/>
    <lineage>
        <taxon>Eukaryota</taxon>
        <taxon>Viridiplantae</taxon>
        <taxon>Streptophyta</taxon>
        <taxon>Embryophyta</taxon>
        <taxon>Tracheophyta</taxon>
        <taxon>Spermatophyta</taxon>
        <taxon>Magnoliopsida</taxon>
        <taxon>eudicotyledons</taxon>
        <taxon>Gunneridae</taxon>
        <taxon>Pentapetalae</taxon>
        <taxon>rosids</taxon>
        <taxon>fabids</taxon>
        <taxon>Fabales</taxon>
        <taxon>Fabaceae</taxon>
        <taxon>Papilionoideae</taxon>
        <taxon>50 kb inversion clade</taxon>
        <taxon>NPAAA clade</taxon>
        <taxon>indigoferoid/millettioid clade</taxon>
        <taxon>Phaseoleae</taxon>
        <taxon>Mucuna</taxon>
    </lineage>
</organism>
<evidence type="ECO:0000313" key="2">
    <source>
        <dbReference type="Proteomes" id="UP000257109"/>
    </source>
</evidence>
<dbReference type="AlphaFoldDB" id="A0A371GZI5"/>